<evidence type="ECO:0000259" key="2">
    <source>
        <dbReference type="SMART" id="SM01017"/>
    </source>
</evidence>
<feature type="compositionally biased region" description="Polar residues" evidence="1">
    <location>
        <begin position="517"/>
        <end position="557"/>
    </location>
</feature>
<organism evidence="3 4">
    <name type="scientific">Antrodiella citrinella</name>
    <dbReference type="NCBI Taxonomy" id="2447956"/>
    <lineage>
        <taxon>Eukaryota</taxon>
        <taxon>Fungi</taxon>
        <taxon>Dikarya</taxon>
        <taxon>Basidiomycota</taxon>
        <taxon>Agaricomycotina</taxon>
        <taxon>Agaricomycetes</taxon>
        <taxon>Polyporales</taxon>
        <taxon>Steccherinaceae</taxon>
        <taxon>Antrodiella</taxon>
    </lineage>
</organism>
<feature type="region of interest" description="Disordered" evidence="1">
    <location>
        <begin position="149"/>
        <end position="191"/>
    </location>
</feature>
<dbReference type="OrthoDB" id="2238745at2759"/>
<evidence type="ECO:0000313" key="4">
    <source>
        <dbReference type="Proteomes" id="UP000308730"/>
    </source>
</evidence>
<name>A0A4S4N285_9APHY</name>
<accession>A0A4S4N285</accession>
<evidence type="ECO:0000313" key="3">
    <source>
        <dbReference type="EMBL" id="THH33044.1"/>
    </source>
</evidence>
<dbReference type="InterPro" id="IPR011022">
    <property type="entry name" value="Arrestin_C-like"/>
</dbReference>
<gene>
    <name evidence="3" type="ORF">EUX98_g1120</name>
</gene>
<dbReference type="PANTHER" id="PTHR11188:SF17">
    <property type="entry name" value="FI21816P1"/>
    <property type="match status" value="1"/>
</dbReference>
<dbReference type="PANTHER" id="PTHR11188">
    <property type="entry name" value="ARRESTIN DOMAIN CONTAINING PROTEIN"/>
    <property type="match status" value="1"/>
</dbReference>
<dbReference type="GO" id="GO:0005886">
    <property type="term" value="C:plasma membrane"/>
    <property type="evidence" value="ECO:0007669"/>
    <property type="project" value="TreeGrafter"/>
</dbReference>
<feature type="region of interest" description="Disordered" evidence="1">
    <location>
        <begin position="1"/>
        <end position="123"/>
    </location>
</feature>
<dbReference type="InterPro" id="IPR011021">
    <property type="entry name" value="Arrestin-like_N"/>
</dbReference>
<evidence type="ECO:0000256" key="1">
    <source>
        <dbReference type="SAM" id="MobiDB-lite"/>
    </source>
</evidence>
<dbReference type="GO" id="GO:0005829">
    <property type="term" value="C:cytosol"/>
    <property type="evidence" value="ECO:0007669"/>
    <property type="project" value="TreeGrafter"/>
</dbReference>
<comment type="caution">
    <text evidence="3">The sequence shown here is derived from an EMBL/GenBank/DDBJ whole genome shotgun (WGS) entry which is preliminary data.</text>
</comment>
<feature type="compositionally biased region" description="Basic and acidic residues" evidence="1">
    <location>
        <begin position="149"/>
        <end position="185"/>
    </location>
</feature>
<dbReference type="EMBL" id="SGPM01000011">
    <property type="protein sequence ID" value="THH33044.1"/>
    <property type="molecule type" value="Genomic_DNA"/>
</dbReference>
<dbReference type="GO" id="GO:0031625">
    <property type="term" value="F:ubiquitin protein ligase binding"/>
    <property type="evidence" value="ECO:0007669"/>
    <property type="project" value="TreeGrafter"/>
</dbReference>
<feature type="compositionally biased region" description="Acidic residues" evidence="1">
    <location>
        <begin position="1"/>
        <end position="14"/>
    </location>
</feature>
<dbReference type="Gene3D" id="2.60.40.640">
    <property type="match status" value="1"/>
</dbReference>
<dbReference type="GO" id="GO:0030674">
    <property type="term" value="F:protein-macromolecule adaptor activity"/>
    <property type="evidence" value="ECO:0007669"/>
    <property type="project" value="TreeGrafter"/>
</dbReference>
<dbReference type="AlphaFoldDB" id="A0A4S4N285"/>
<feature type="domain" description="Arrestin C-terminal-like" evidence="2">
    <location>
        <begin position="288"/>
        <end position="478"/>
    </location>
</feature>
<sequence>MRTLEEAPENGEPVEELRRALRNGLGYDASGLVPPSQSSSPSRLRSASRDASSLLSSPVLLPSVGRSRSGNSDSVDDGSSSGDVPALSHLTLSLISPPVGYPGDSSRSRATSPNAANEDTLRGRNNKRFTLAGVSTAIFEAISDRVRSVSHRAGDITPPRDRTRDRTRERRDRSREGRHSPDPRHRGTLSRVGEVLGLEEEAGKEAGDGWKEFKPGVYTYPISFTIPSTSPPTLGCDFGSVVWRLKAHAHRPGILTTKLSAGQEVTVVAAPDEDDTEDTENVIIERQWDNQMQYLLTISGRSFPIGGTIPIVLTFVPWTKMKIYRLHVFLEEHIDYLTQFKRVARTDTVSRIPLMTMNPGRDDVLLPLSSDDAEAFLRSPLHALLGPGDDPSDMASGFMGPGPWTIQQEIQLPESCASLHFTNKNKKSNMIVTHMLKVVFRVQRDREVDADGKESKDPKKKLYDIVVQTPIHILSCLCGPNYTSLPPYTIASSSHVMKPTTGAQCRCPPVAYPRRPSQGSFSVGPSSTRRPFGRQTSGADIPEDNTTPPGTQPSSPFTAHDSAMIRNNLFERLMTGQETESGEAPPAYETLVSVSSLSSSSVASTP</sequence>
<dbReference type="Pfam" id="PF02752">
    <property type="entry name" value="Arrestin_C"/>
    <property type="match status" value="1"/>
</dbReference>
<protein>
    <recommendedName>
        <fullName evidence="2">Arrestin C-terminal-like domain-containing protein</fullName>
    </recommendedName>
</protein>
<dbReference type="Proteomes" id="UP000308730">
    <property type="component" value="Unassembled WGS sequence"/>
</dbReference>
<dbReference type="Pfam" id="PF00339">
    <property type="entry name" value="Arrestin_N"/>
    <property type="match status" value="1"/>
</dbReference>
<feature type="region of interest" description="Disordered" evidence="1">
    <location>
        <begin position="507"/>
        <end position="559"/>
    </location>
</feature>
<reference evidence="3 4" key="1">
    <citation type="submission" date="2019-02" db="EMBL/GenBank/DDBJ databases">
        <title>Genome sequencing of the rare red list fungi Antrodiella citrinella (Flaviporus citrinellus).</title>
        <authorList>
            <person name="Buettner E."/>
            <person name="Kellner H."/>
        </authorList>
    </citation>
    <scope>NUCLEOTIDE SEQUENCE [LARGE SCALE GENOMIC DNA]</scope>
    <source>
        <strain evidence="3 4">DSM 108506</strain>
    </source>
</reference>
<dbReference type="SMART" id="SM01017">
    <property type="entry name" value="Arrestin_C"/>
    <property type="match status" value="1"/>
</dbReference>
<keyword evidence="4" id="KW-1185">Reference proteome</keyword>
<proteinExistence type="predicted"/>
<dbReference type="InterPro" id="IPR014752">
    <property type="entry name" value="Arrestin-like_C"/>
</dbReference>
<dbReference type="GO" id="GO:0070086">
    <property type="term" value="P:ubiquitin-dependent endocytosis"/>
    <property type="evidence" value="ECO:0007669"/>
    <property type="project" value="TreeGrafter"/>
</dbReference>
<dbReference type="InterPro" id="IPR050357">
    <property type="entry name" value="Arrestin_domain-protein"/>
</dbReference>
<feature type="compositionally biased region" description="Low complexity" evidence="1">
    <location>
        <begin position="29"/>
        <end position="84"/>
    </location>
</feature>
<feature type="compositionally biased region" description="Polar residues" evidence="1">
    <location>
        <begin position="108"/>
        <end position="117"/>
    </location>
</feature>